<dbReference type="PRINTS" id="PR00011">
    <property type="entry name" value="EGFLAMININ"/>
</dbReference>
<feature type="disulfide bond" evidence="11">
    <location>
        <begin position="1990"/>
        <end position="2017"/>
    </location>
</feature>
<feature type="disulfide bond" evidence="12">
    <location>
        <begin position="49"/>
        <end position="61"/>
    </location>
</feature>
<dbReference type="FunFam" id="2.60.120.200:FF:000200">
    <property type="entry name" value="Laminin subunit alpha-3"/>
    <property type="match status" value="1"/>
</dbReference>
<evidence type="ECO:0000313" key="16">
    <source>
        <dbReference type="EMBL" id="RZB39130.1"/>
    </source>
</evidence>
<evidence type="ECO:0000256" key="3">
    <source>
        <dbReference type="ARBA" id="ARBA00022530"/>
    </source>
</evidence>
<dbReference type="STRING" id="1661398.A0A482V7F4"/>
<organism evidence="16 17">
    <name type="scientific">Asbolus verrucosus</name>
    <name type="common">Desert ironclad beetle</name>
    <dbReference type="NCBI Taxonomy" id="1661398"/>
    <lineage>
        <taxon>Eukaryota</taxon>
        <taxon>Metazoa</taxon>
        <taxon>Ecdysozoa</taxon>
        <taxon>Arthropoda</taxon>
        <taxon>Hexapoda</taxon>
        <taxon>Insecta</taxon>
        <taxon>Pterygota</taxon>
        <taxon>Neoptera</taxon>
        <taxon>Endopterygota</taxon>
        <taxon>Coleoptera</taxon>
        <taxon>Polyphaga</taxon>
        <taxon>Cucujiformia</taxon>
        <taxon>Tenebrionidae</taxon>
        <taxon>Pimeliinae</taxon>
        <taxon>Asbolus</taxon>
    </lineage>
</organism>
<keyword evidence="8 12" id="KW-1015">Disulfide bond</keyword>
<dbReference type="PROSITE" id="PS50027">
    <property type="entry name" value="EGF_LAM_2"/>
    <property type="match status" value="5"/>
</dbReference>
<dbReference type="InterPro" id="IPR013320">
    <property type="entry name" value="ConA-like_dom_sf"/>
</dbReference>
<feature type="disulfide bond" evidence="12">
    <location>
        <begin position="70"/>
        <end position="79"/>
    </location>
</feature>
<feature type="domain" description="Laminin EGF-like" evidence="15">
    <location>
        <begin position="1"/>
        <end position="48"/>
    </location>
</feature>
<feature type="disulfide bond" evidence="12">
    <location>
        <begin position="51"/>
        <end position="68"/>
    </location>
</feature>
<dbReference type="GO" id="GO:0048731">
    <property type="term" value="P:system development"/>
    <property type="evidence" value="ECO:0007669"/>
    <property type="project" value="UniProtKB-ARBA"/>
</dbReference>
<feature type="disulfide bond" evidence="12">
    <location>
        <begin position="497"/>
        <end position="506"/>
    </location>
</feature>
<dbReference type="OrthoDB" id="8545473at2759"/>
<feature type="disulfide bond" evidence="11">
    <location>
        <begin position="1808"/>
        <end position="1835"/>
    </location>
</feature>
<dbReference type="CDD" id="cd00055">
    <property type="entry name" value="EGF_Lam"/>
    <property type="match status" value="6"/>
</dbReference>
<keyword evidence="10 12" id="KW-0424">Laminin EGF-like domain</keyword>
<evidence type="ECO:0000256" key="8">
    <source>
        <dbReference type="ARBA" id="ARBA00023157"/>
    </source>
</evidence>
<dbReference type="Pfam" id="PF00052">
    <property type="entry name" value="Laminin_B"/>
    <property type="match status" value="1"/>
</dbReference>
<evidence type="ECO:0000256" key="7">
    <source>
        <dbReference type="ARBA" id="ARBA00023054"/>
    </source>
</evidence>
<feature type="domain" description="Laminin EGF-like" evidence="15">
    <location>
        <begin position="49"/>
        <end position="96"/>
    </location>
</feature>
<dbReference type="InterPro" id="IPR056863">
    <property type="entry name" value="LMN_ATRN_NET-like_EGF"/>
</dbReference>
<dbReference type="GO" id="GO:0009887">
    <property type="term" value="P:animal organ morphogenesis"/>
    <property type="evidence" value="ECO:0007669"/>
    <property type="project" value="TreeGrafter"/>
</dbReference>
<keyword evidence="9" id="KW-0325">Glycoprotein</keyword>
<evidence type="ECO:0000256" key="10">
    <source>
        <dbReference type="ARBA" id="ARBA00023292"/>
    </source>
</evidence>
<reference evidence="16 17" key="1">
    <citation type="submission" date="2017-03" db="EMBL/GenBank/DDBJ databases">
        <title>Genome of the blue death feigning beetle - Asbolus verrucosus.</title>
        <authorList>
            <person name="Rider S.D."/>
        </authorList>
    </citation>
    <scope>NUCLEOTIDE SEQUENCE [LARGE SCALE GENOMIC DNA]</scope>
    <source>
        <strain evidence="16">Butters</strain>
        <tissue evidence="16">Head and leg muscle</tissue>
    </source>
</reference>
<evidence type="ECO:0000313" key="17">
    <source>
        <dbReference type="Proteomes" id="UP000292052"/>
    </source>
</evidence>
<feature type="non-terminal residue" evidence="16">
    <location>
        <position position="2019"/>
    </location>
</feature>
<dbReference type="EMBL" id="QDEB01130926">
    <property type="protein sequence ID" value="RZB39130.1"/>
    <property type="molecule type" value="Genomic_DNA"/>
</dbReference>
<evidence type="ECO:0000256" key="5">
    <source>
        <dbReference type="ARBA" id="ARBA00022737"/>
    </source>
</evidence>
<evidence type="ECO:0000256" key="12">
    <source>
        <dbReference type="PROSITE-ProRule" id="PRU00460"/>
    </source>
</evidence>
<dbReference type="Pfam" id="PF02210">
    <property type="entry name" value="Laminin_G_2"/>
    <property type="match status" value="3"/>
</dbReference>
<dbReference type="FunFam" id="2.10.25.10:FF:000242">
    <property type="entry name" value="Laminin subunit alpha 1"/>
    <property type="match status" value="1"/>
</dbReference>
<dbReference type="InterPro" id="IPR000034">
    <property type="entry name" value="Laminin_IV"/>
</dbReference>
<evidence type="ECO:0000256" key="1">
    <source>
        <dbReference type="ARBA" id="ARBA00004302"/>
    </source>
</evidence>
<name>A0A482V7F4_ASBVE</name>
<evidence type="ECO:0000259" key="15">
    <source>
        <dbReference type="PROSITE" id="PS50027"/>
    </source>
</evidence>
<dbReference type="GO" id="GO:0009888">
    <property type="term" value="P:tissue development"/>
    <property type="evidence" value="ECO:0007669"/>
    <property type="project" value="TreeGrafter"/>
</dbReference>
<gene>
    <name evidence="16" type="ORF">BDFB_003624</name>
</gene>
<evidence type="ECO:0000256" key="11">
    <source>
        <dbReference type="PROSITE-ProRule" id="PRU00122"/>
    </source>
</evidence>
<sequence>CKCDPQGSKFPTCDQNTGKCICKPHYKGRKCDQCESGYWKTNSTPCTPCNCNKDGSLNNNCDPNTGICHCKIGVQGQKCDSCQPKHYGNIKTGCKACDPCEKEGHICHHNNGKCVCPPLTNGAKCLWMFDYREFQIAMRFNHWKGKNATDALMAITVIQIVGNATVMLQGLYLKTALMVLANAASKGVVANVEGKHCDRCKKGTFGIDPDNSLGCIDCFCSGRSTKCTASTYIWDQIRTNDVQKISSNKCINRRSCWNLPSKFTGDLTSSYGGYLRISSNTPANIIYLIGNGITLESATDSRGDLKILETSWKLKQDTVPPKMPKTCLRSLTRPCLMVVLQGVTTIQIAPKSFPQTIKFKEVLLDKISNTPGISQATSVERCHCPKEYTSPSCQDPNTGYYRHYPTPEETNNYIDRILGMARPCQCNGRSNVCDKRTGYCHNCTDFTTGPHCELCAEGHYKELSGNCVPCLCPSKTQNFAQNCTVSGKKQNQYVCICKEGYSGSRCNKCENGYWGNPQLEGGSCQRCNCNPFGSIDSRCDKSSGRCLCKAGFTGSTCAECTSPRQVIQNGICTPCDECTQILFYTIDNLSAGLNSTLDLFKNGLGPPWGLLNSTIYQYKLLSKRFDNIDEANKFIENANLPELKEKIVKMKQELPKRNKILDEQMQQIEIIQGETNNISKTVKEQNQNIDDLINKISDFGKSQIDTTEAFREAKAILDNITRITNKAPSLKDYKQLFTRCQEVLKSVNDIYKSNDINPNEIKAKLNEIKKKLSNFNVLLDQTDSTIKLTKIRNKKNAVRIADLNRTINEINSKNSIIRENVTQILKKIDATNDLLVDVKGIYDVLSKVDLGNATKSLDTGGLDDLDNTLYTVNNHVKNLQNKIKSYKKLFNFTPEEWKKIDASGAYDNLVKKIDEAKKFANEARNITTDILKMLYPPGEDSMVDKANLAKAFSDRLEKRVMNLKNLTTDYKKTAEELEELKHDILSIGNNNNQLNSVLRKIRDKIADQAKKMSKLEKEKENARNISGLIASIEQALKDTNITVQYELVKDYYKYLDLISKDEISKLEKKLDLTKTQLKEIDHYLNSTKFDKVQDANANKFNNTNENLTSIQEMIDNLNNMIKYANERAKAADYGLNIATCRRHYSVQNDILRSLDIYFKCETCTLFNITNSKNEVITLFVKNNIIHVKWKNQNKRFNNTNKISLQRIGFTVKIQPENNAPVTINDNTPFQIEKRHPFQVGDLKNKSEACLRKLRLNGQTIGLWRFNRSHGNCSACNSVFRNISNDGLEDVFFNGRGYRSTIENSTDKVNPRQFSFIFTFATFDENSLIFIAQEKMNRCSYIALNLVDGYVSLKVRHVNGESDTITSQHKYNNGNITKAQVSLKWKNSLQTYSLELLESSEKMATHKKHLESQNVYKIKRSDISVGGVSSIFDRSCVDINTTPFLGNLKVTGDLAITSQNTMSYNIEPRIEKLEYDKAWFSGKGYVNLQSEYDQTLRITFSVRPVNTNHSFVMNIHSLMDIYIENSSLRVKIGNEEDLSVGCFSVNTTHLIDINETSVGVNNDFKNFTHPFKFPPEPLKLYLGADKTGKHPNFTGGILDIFDVHNNGPILFNQFTVKDFARVKIGRDEPESLLFENKCMKEMQNTERYARIPDYKTDPQAFKFGDKPNSFILIKNSFMGKKYVLEFQFRTFYPSGLLFLSSSYQPNRNATSYIVLDIQGGELRLRVQGHRAKTMNTAKKVNDGVWHYVQVEQIPGKKKWRLVVKLDKQWKLKDRVPKNNFKWELYVGGIANDFPVHRKLKNELHPFRGCIRSLKINRNLQTVKNNNNVVYNNIGQCFQKVEEGAYFGGDAFAIYKDDFKVNKFLELSFDFKTGEPNGILLSVSNLGNSPALSVELQNGAVVMTIDMGNGVISKVTNSPHSDATLANNEWHNITALYSSSELTVNVDGIRKSWVQSEVNSLMDEIEAPLYVGGLPNNAPSGTLKIKENFKGCIRKFKIEDNIMDWTDMKELNNVQLNSCLA</sequence>
<dbReference type="Gene3D" id="2.170.300.10">
    <property type="entry name" value="Tie2 ligand-binding domain superfamily"/>
    <property type="match status" value="1"/>
</dbReference>
<feature type="disulfide bond" evidence="12">
    <location>
        <begin position="443"/>
        <end position="452"/>
    </location>
</feature>
<dbReference type="Pfam" id="PF00053">
    <property type="entry name" value="EGF_laminin"/>
    <property type="match status" value="5"/>
</dbReference>
<dbReference type="Gene3D" id="2.10.25.10">
    <property type="entry name" value="Laminin"/>
    <property type="match status" value="5"/>
</dbReference>
<dbReference type="InterPro" id="IPR002049">
    <property type="entry name" value="LE_dom"/>
</dbReference>
<evidence type="ECO:0000256" key="2">
    <source>
        <dbReference type="ARBA" id="ARBA00022525"/>
    </source>
</evidence>
<feature type="disulfide bond" evidence="12">
    <location>
        <begin position="22"/>
        <end position="31"/>
    </location>
</feature>
<dbReference type="GO" id="GO:0005604">
    <property type="term" value="C:basement membrane"/>
    <property type="evidence" value="ECO:0007669"/>
    <property type="project" value="UniProtKB-SubCell"/>
</dbReference>
<keyword evidence="4" id="KW-0732">Signal</keyword>
<dbReference type="FunFam" id="2.10.25.10:FF:000135">
    <property type="entry name" value="Laminin subunit beta 4"/>
    <property type="match status" value="1"/>
</dbReference>
<accession>A0A482V7F4</accession>
<keyword evidence="7 13" id="KW-0175">Coiled coil</keyword>
<feature type="disulfide bond" evidence="12">
    <location>
        <begin position="3"/>
        <end position="20"/>
    </location>
</feature>
<dbReference type="FunFam" id="2.10.25.10:FF:000188">
    <property type="entry name" value="Laminin subunit gamma 2"/>
    <property type="match status" value="1"/>
</dbReference>
<dbReference type="Gene3D" id="2.60.120.200">
    <property type="match status" value="4"/>
</dbReference>
<feature type="coiled-coil region" evidence="13">
    <location>
        <begin position="960"/>
        <end position="1025"/>
    </location>
</feature>
<evidence type="ECO:0000256" key="13">
    <source>
        <dbReference type="SAM" id="Coils"/>
    </source>
</evidence>
<proteinExistence type="predicted"/>
<feature type="non-terminal residue" evidence="16">
    <location>
        <position position="1"/>
    </location>
</feature>
<feature type="coiled-coil region" evidence="13">
    <location>
        <begin position="1100"/>
        <end position="1127"/>
    </location>
</feature>
<dbReference type="PROSITE" id="PS50025">
    <property type="entry name" value="LAM_G_DOMAIN"/>
    <property type="match status" value="2"/>
</dbReference>
<dbReference type="PANTHER" id="PTHR10574">
    <property type="entry name" value="NETRIN/LAMININ-RELATED"/>
    <property type="match status" value="1"/>
</dbReference>
<keyword evidence="17" id="KW-1185">Reference proteome</keyword>
<feature type="domain" description="Laminin G" evidence="14">
    <location>
        <begin position="1659"/>
        <end position="1835"/>
    </location>
</feature>
<feature type="disulfide bond" evidence="12">
    <location>
        <begin position="529"/>
        <end position="546"/>
    </location>
</feature>
<comment type="caution">
    <text evidence="16">The sequence shown here is derived from an EMBL/GenBank/DDBJ whole genome shotgun (WGS) entry which is preliminary data.</text>
</comment>
<feature type="disulfide bond" evidence="12">
    <location>
        <begin position="548"/>
        <end position="557"/>
    </location>
</feature>
<dbReference type="InterPro" id="IPR050440">
    <property type="entry name" value="Laminin/Netrin_ECM"/>
</dbReference>
<keyword evidence="6" id="KW-0084">Basement membrane</keyword>
<feature type="disulfide bond" evidence="12">
    <location>
        <begin position="527"/>
        <end position="539"/>
    </location>
</feature>
<evidence type="ECO:0000259" key="14">
    <source>
        <dbReference type="PROSITE" id="PS50025"/>
    </source>
</evidence>
<feature type="domain" description="Laminin EGF-like" evidence="15">
    <location>
        <begin position="470"/>
        <end position="526"/>
    </location>
</feature>
<dbReference type="PANTHER" id="PTHR10574:SF365">
    <property type="entry name" value="NETRIN-A-RELATED"/>
    <property type="match status" value="1"/>
</dbReference>
<evidence type="ECO:0000256" key="9">
    <source>
        <dbReference type="ARBA" id="ARBA00023180"/>
    </source>
</evidence>
<dbReference type="PROSITE" id="PS01248">
    <property type="entry name" value="EGF_LAM_1"/>
    <property type="match status" value="3"/>
</dbReference>
<dbReference type="InterPro" id="IPR001791">
    <property type="entry name" value="Laminin_G"/>
</dbReference>
<feature type="domain" description="Laminin EGF-like" evidence="15">
    <location>
        <begin position="424"/>
        <end position="469"/>
    </location>
</feature>
<evidence type="ECO:0000256" key="6">
    <source>
        <dbReference type="ARBA" id="ARBA00022869"/>
    </source>
</evidence>
<dbReference type="Pfam" id="PF24973">
    <property type="entry name" value="EGF_LMN_ATRN"/>
    <property type="match status" value="1"/>
</dbReference>
<dbReference type="Proteomes" id="UP000292052">
    <property type="component" value="Unassembled WGS sequence"/>
</dbReference>
<keyword evidence="3" id="KW-0272">Extracellular matrix</keyword>
<feature type="domain" description="Laminin G" evidence="14">
    <location>
        <begin position="1840"/>
        <end position="2017"/>
    </location>
</feature>
<evidence type="ECO:0000256" key="4">
    <source>
        <dbReference type="ARBA" id="ARBA00022729"/>
    </source>
</evidence>
<dbReference type="SMART" id="SM00180">
    <property type="entry name" value="EGF_Lam"/>
    <property type="match status" value="5"/>
</dbReference>
<dbReference type="SUPFAM" id="SSF49899">
    <property type="entry name" value="Concanavalin A-like lectins/glucanases"/>
    <property type="match status" value="3"/>
</dbReference>
<feature type="disulfide bond" evidence="12">
    <location>
        <begin position="1"/>
        <end position="13"/>
    </location>
</feature>
<feature type="domain" description="Laminin EGF-like" evidence="15">
    <location>
        <begin position="527"/>
        <end position="574"/>
    </location>
</feature>
<keyword evidence="5" id="KW-0677">Repeat</keyword>
<protein>
    <submittedName>
        <fullName evidence="16">Laminin subunit alpha-1</fullName>
    </submittedName>
</protein>
<dbReference type="SMART" id="SM00282">
    <property type="entry name" value="LamG"/>
    <property type="match status" value="3"/>
</dbReference>
<comment type="caution">
    <text evidence="12">Lacks conserved residue(s) required for the propagation of feature annotation.</text>
</comment>
<dbReference type="CDD" id="cd00110">
    <property type="entry name" value="LamG"/>
    <property type="match status" value="3"/>
</dbReference>
<comment type="subcellular location">
    <subcellularLocation>
        <location evidence="1">Secreted</location>
        <location evidence="1">Extracellular space</location>
        <location evidence="1">Extracellular matrix</location>
        <location evidence="1">Basement membrane</location>
    </subcellularLocation>
</comment>
<keyword evidence="2" id="KW-0964">Secreted</keyword>
<dbReference type="SUPFAM" id="SSF57196">
    <property type="entry name" value="EGF/Laminin"/>
    <property type="match status" value="4"/>
</dbReference>